<evidence type="ECO:0000256" key="2">
    <source>
        <dbReference type="ARBA" id="ARBA00011902"/>
    </source>
</evidence>
<feature type="signal peptide" evidence="23">
    <location>
        <begin position="1"/>
        <end position="24"/>
    </location>
</feature>
<evidence type="ECO:0000256" key="20">
    <source>
        <dbReference type="PROSITE-ProRule" id="PRU10141"/>
    </source>
</evidence>
<dbReference type="Gene3D" id="1.10.510.10">
    <property type="entry name" value="Transferase(Phosphotransferase) domain 1"/>
    <property type="match status" value="1"/>
</dbReference>
<feature type="compositionally biased region" description="Polar residues" evidence="21">
    <location>
        <begin position="539"/>
        <end position="552"/>
    </location>
</feature>
<accession>A0A6P8MS74</accession>
<keyword evidence="7" id="KW-0677">Repeat</keyword>
<evidence type="ECO:0000256" key="12">
    <source>
        <dbReference type="ARBA" id="ARBA00023136"/>
    </source>
</evidence>
<keyword evidence="13" id="KW-0829">Tyrosine-protein kinase</keyword>
<keyword evidence="9" id="KW-0418">Kinase</keyword>
<comment type="subcellular location">
    <subcellularLocation>
        <location evidence="1">Membrane</location>
        <topology evidence="1">Single-pass membrane protein</topology>
    </subcellularLocation>
</comment>
<keyword evidence="17" id="KW-0393">Immunoglobulin domain</keyword>
<organism evidence="25 26">
    <name type="scientific">Bombus bifarius</name>
    <dbReference type="NCBI Taxonomy" id="103933"/>
    <lineage>
        <taxon>Eukaryota</taxon>
        <taxon>Metazoa</taxon>
        <taxon>Ecdysozoa</taxon>
        <taxon>Arthropoda</taxon>
        <taxon>Hexapoda</taxon>
        <taxon>Insecta</taxon>
        <taxon>Pterygota</taxon>
        <taxon>Neoptera</taxon>
        <taxon>Endopterygota</taxon>
        <taxon>Hymenoptera</taxon>
        <taxon>Apocrita</taxon>
        <taxon>Aculeata</taxon>
        <taxon>Apoidea</taxon>
        <taxon>Anthophila</taxon>
        <taxon>Apidae</taxon>
        <taxon>Bombus</taxon>
        <taxon>Pyrobombus</taxon>
    </lineage>
</organism>
<keyword evidence="10 20" id="KW-0067">ATP-binding</keyword>
<feature type="domain" description="Protein kinase" evidence="24">
    <location>
        <begin position="1518"/>
        <end position="1796"/>
    </location>
</feature>
<protein>
    <recommendedName>
        <fullName evidence="2">receptor protein-tyrosine kinase</fullName>
        <ecNumber evidence="2">2.7.10.1</ecNumber>
    </recommendedName>
</protein>
<dbReference type="InterPro" id="IPR050122">
    <property type="entry name" value="RTK"/>
</dbReference>
<evidence type="ECO:0000256" key="15">
    <source>
        <dbReference type="ARBA" id="ARBA00023170"/>
    </source>
</evidence>
<keyword evidence="14" id="KW-1015">Disulfide bond</keyword>
<evidence type="ECO:0000256" key="19">
    <source>
        <dbReference type="ARBA" id="ARBA00056965"/>
    </source>
</evidence>
<evidence type="ECO:0000256" key="8">
    <source>
        <dbReference type="ARBA" id="ARBA00022741"/>
    </source>
</evidence>
<gene>
    <name evidence="26" type="primary">LOC117208282</name>
</gene>
<dbReference type="GO" id="GO:0007169">
    <property type="term" value="P:cell surface receptor protein tyrosine kinase signaling pathway"/>
    <property type="evidence" value="ECO:0007669"/>
    <property type="project" value="TreeGrafter"/>
</dbReference>
<dbReference type="PROSITE" id="PS00109">
    <property type="entry name" value="PROTEIN_KINASE_TYR"/>
    <property type="match status" value="1"/>
</dbReference>
<dbReference type="Proteomes" id="UP000515164">
    <property type="component" value="Unplaced"/>
</dbReference>
<feature type="region of interest" description="Disordered" evidence="21">
    <location>
        <begin position="657"/>
        <end position="697"/>
    </location>
</feature>
<keyword evidence="4" id="KW-0808">Transferase</keyword>
<evidence type="ECO:0000256" key="16">
    <source>
        <dbReference type="ARBA" id="ARBA00023180"/>
    </source>
</evidence>
<dbReference type="Gene3D" id="3.30.200.20">
    <property type="entry name" value="Phosphorylase Kinase, domain 1"/>
    <property type="match status" value="1"/>
</dbReference>
<keyword evidence="12 22" id="KW-0472">Membrane</keyword>
<feature type="region of interest" description="Disordered" evidence="21">
    <location>
        <begin position="192"/>
        <end position="215"/>
    </location>
</feature>
<evidence type="ECO:0000256" key="7">
    <source>
        <dbReference type="ARBA" id="ARBA00022737"/>
    </source>
</evidence>
<keyword evidence="16" id="KW-0325">Glycoprotein</keyword>
<feature type="region of interest" description="Disordered" evidence="21">
    <location>
        <begin position="93"/>
        <end position="115"/>
    </location>
</feature>
<feature type="compositionally biased region" description="Polar residues" evidence="21">
    <location>
        <begin position="989"/>
        <end position="1020"/>
    </location>
</feature>
<keyword evidence="6 23" id="KW-0732">Signal</keyword>
<feature type="compositionally biased region" description="Polar residues" evidence="21">
    <location>
        <begin position="269"/>
        <end position="289"/>
    </location>
</feature>
<feature type="region of interest" description="Disordered" evidence="21">
    <location>
        <begin position="269"/>
        <end position="290"/>
    </location>
</feature>
<comment type="function">
    <text evidence="19">Receptor for basic fibroblast growth factor.</text>
</comment>
<keyword evidence="11 22" id="KW-1133">Transmembrane helix</keyword>
<evidence type="ECO:0000256" key="10">
    <source>
        <dbReference type="ARBA" id="ARBA00022840"/>
    </source>
</evidence>
<keyword evidence="15" id="KW-0675">Receptor</keyword>
<feature type="region of interest" description="Disordered" evidence="21">
    <location>
        <begin position="979"/>
        <end position="1065"/>
    </location>
</feature>
<evidence type="ECO:0000256" key="5">
    <source>
        <dbReference type="ARBA" id="ARBA00022692"/>
    </source>
</evidence>
<evidence type="ECO:0000256" key="23">
    <source>
        <dbReference type="SAM" id="SignalP"/>
    </source>
</evidence>
<feature type="compositionally biased region" description="Low complexity" evidence="21">
    <location>
        <begin position="198"/>
        <end position="212"/>
    </location>
</feature>
<evidence type="ECO:0000256" key="6">
    <source>
        <dbReference type="ARBA" id="ARBA00022729"/>
    </source>
</evidence>
<dbReference type="RefSeq" id="XP_033305215.1">
    <property type="nucleotide sequence ID" value="XM_033449324.1"/>
</dbReference>
<feature type="compositionally biased region" description="Polar residues" evidence="21">
    <location>
        <begin position="1034"/>
        <end position="1044"/>
    </location>
</feature>
<feature type="chain" id="PRO_5027599044" description="receptor protein-tyrosine kinase" evidence="23">
    <location>
        <begin position="25"/>
        <end position="1816"/>
    </location>
</feature>
<feature type="region of interest" description="Disordered" evidence="21">
    <location>
        <begin position="716"/>
        <end position="756"/>
    </location>
</feature>
<dbReference type="Pfam" id="PF07714">
    <property type="entry name" value="PK_Tyr_Ser-Thr"/>
    <property type="match status" value="1"/>
</dbReference>
<feature type="region of interest" description="Disordered" evidence="21">
    <location>
        <begin position="369"/>
        <end position="404"/>
    </location>
</feature>
<reference evidence="26" key="1">
    <citation type="submission" date="2025-08" db="UniProtKB">
        <authorList>
            <consortium name="RefSeq"/>
        </authorList>
    </citation>
    <scope>IDENTIFICATION</scope>
    <source>
        <tissue evidence="26">Muscle</tissue>
    </source>
</reference>
<dbReference type="PANTHER" id="PTHR24416:SF481">
    <property type="entry name" value="TIE-LIKE RECEPTOR TYROSINE KINASE"/>
    <property type="match status" value="1"/>
</dbReference>
<comment type="catalytic activity">
    <reaction evidence="18">
        <text>L-tyrosyl-[protein] + ATP = O-phospho-L-tyrosyl-[protein] + ADP + H(+)</text>
        <dbReference type="Rhea" id="RHEA:10596"/>
        <dbReference type="Rhea" id="RHEA-COMP:10136"/>
        <dbReference type="Rhea" id="RHEA-COMP:20101"/>
        <dbReference type="ChEBI" id="CHEBI:15378"/>
        <dbReference type="ChEBI" id="CHEBI:30616"/>
        <dbReference type="ChEBI" id="CHEBI:46858"/>
        <dbReference type="ChEBI" id="CHEBI:61978"/>
        <dbReference type="ChEBI" id="CHEBI:456216"/>
        <dbReference type="EC" id="2.7.10.1"/>
    </reaction>
</comment>
<feature type="compositionally biased region" description="Basic and acidic residues" evidence="21">
    <location>
        <begin position="1323"/>
        <end position="1335"/>
    </location>
</feature>
<dbReference type="FunFam" id="1.10.510.10:FF:000462">
    <property type="entry name" value="Receptor tyrosine kinase"/>
    <property type="match status" value="1"/>
</dbReference>
<evidence type="ECO:0000256" key="21">
    <source>
        <dbReference type="SAM" id="MobiDB-lite"/>
    </source>
</evidence>
<evidence type="ECO:0000256" key="3">
    <source>
        <dbReference type="ARBA" id="ARBA00022553"/>
    </source>
</evidence>
<feature type="compositionally biased region" description="Basic and acidic residues" evidence="21">
    <location>
        <begin position="1224"/>
        <end position="1255"/>
    </location>
</feature>
<feature type="binding site" evidence="20">
    <location>
        <position position="1553"/>
    </location>
    <ligand>
        <name>ATP</name>
        <dbReference type="ChEBI" id="CHEBI:30616"/>
    </ligand>
</feature>
<evidence type="ECO:0000256" key="18">
    <source>
        <dbReference type="ARBA" id="ARBA00051243"/>
    </source>
</evidence>
<keyword evidence="5 22" id="KW-0812">Transmembrane</keyword>
<feature type="compositionally biased region" description="Basic and acidic residues" evidence="21">
    <location>
        <begin position="673"/>
        <end position="691"/>
    </location>
</feature>
<dbReference type="InterPro" id="IPR011009">
    <property type="entry name" value="Kinase-like_dom_sf"/>
</dbReference>
<feature type="compositionally biased region" description="Polar residues" evidence="21">
    <location>
        <begin position="1305"/>
        <end position="1319"/>
    </location>
</feature>
<feature type="compositionally biased region" description="Basic and acidic residues" evidence="21">
    <location>
        <begin position="392"/>
        <end position="402"/>
    </location>
</feature>
<feature type="compositionally biased region" description="Polar residues" evidence="21">
    <location>
        <begin position="731"/>
        <end position="741"/>
    </location>
</feature>
<dbReference type="GO" id="GO:0004714">
    <property type="term" value="F:transmembrane receptor protein tyrosine kinase activity"/>
    <property type="evidence" value="ECO:0007669"/>
    <property type="project" value="UniProtKB-EC"/>
</dbReference>
<keyword evidence="8 20" id="KW-0547">Nucleotide-binding</keyword>
<dbReference type="InterPro" id="IPR020635">
    <property type="entry name" value="Tyr_kinase_cat_dom"/>
</dbReference>
<dbReference type="PRINTS" id="PR00109">
    <property type="entry name" value="TYRKINASE"/>
</dbReference>
<feature type="compositionally biased region" description="Polar residues" evidence="21">
    <location>
        <begin position="1262"/>
        <end position="1279"/>
    </location>
</feature>
<dbReference type="PANTHER" id="PTHR24416">
    <property type="entry name" value="TYROSINE-PROTEIN KINASE RECEPTOR"/>
    <property type="match status" value="1"/>
</dbReference>
<dbReference type="InterPro" id="IPR008266">
    <property type="entry name" value="Tyr_kinase_AS"/>
</dbReference>
<dbReference type="GO" id="GO:0005886">
    <property type="term" value="C:plasma membrane"/>
    <property type="evidence" value="ECO:0007669"/>
    <property type="project" value="TreeGrafter"/>
</dbReference>
<keyword evidence="3" id="KW-0597">Phosphoprotein</keyword>
<evidence type="ECO:0000313" key="25">
    <source>
        <dbReference type="Proteomes" id="UP000515164"/>
    </source>
</evidence>
<feature type="compositionally biased region" description="Polar residues" evidence="21">
    <location>
        <begin position="1205"/>
        <end position="1223"/>
    </location>
</feature>
<evidence type="ECO:0000256" key="13">
    <source>
        <dbReference type="ARBA" id="ARBA00023137"/>
    </source>
</evidence>
<dbReference type="KEGG" id="bbif:117208282"/>
<dbReference type="SMART" id="SM00219">
    <property type="entry name" value="TyrKc"/>
    <property type="match status" value="1"/>
</dbReference>
<dbReference type="SUPFAM" id="SSF56112">
    <property type="entry name" value="Protein kinase-like (PK-like)"/>
    <property type="match status" value="1"/>
</dbReference>
<feature type="compositionally biased region" description="Polar residues" evidence="21">
    <location>
        <begin position="1183"/>
        <end position="1195"/>
    </location>
</feature>
<dbReference type="EC" id="2.7.10.1" evidence="2"/>
<feature type="compositionally biased region" description="Low complexity" evidence="21">
    <location>
        <begin position="1052"/>
        <end position="1062"/>
    </location>
</feature>
<evidence type="ECO:0000256" key="9">
    <source>
        <dbReference type="ARBA" id="ARBA00022777"/>
    </source>
</evidence>
<dbReference type="GeneID" id="117208282"/>
<proteinExistence type="predicted"/>
<dbReference type="InterPro" id="IPR000719">
    <property type="entry name" value="Prot_kinase_dom"/>
</dbReference>
<feature type="region of interest" description="Disordered" evidence="21">
    <location>
        <begin position="535"/>
        <end position="560"/>
    </location>
</feature>
<name>A0A6P8MS74_9HYME</name>
<sequence>MTVNRSVITMVLMLVTSVIVLVHTKDVTTLEYDDLLPVNETNARHRVHTDSSIGDHRQGRMSLQAELPSSKAKREQALRSILAARRRQIFSQRPIESRNLNRTPRPFDASAKDSPDVLEAQETRHGMYVTAPATIKQDEETASRIIVSELSSKDVDIEFVSKDVEGKQTIEQSSTKLSNENLTVSAIEDKPVSSNLKSNHSINQRNSSSSSSATVIVNTQKASDTEVRKKNIVSMPESLYNYFRPVESNIPVEDMSQFLYFGQKIQPDTQNTTGNNSVESTPTVPTVPSSRRRYSMKRFSVTTPVPVPRLEEIINEEMNIAVERQTVEKNKVSKIKNAFRSAENGVYYRKARPTEGAIASNMIAVKEAGNGSEARTNSGDKFRDNNSSAHADAADQLRRERGSAATHVAVETRNATNSTQIPYAQPVSANMYDQTESEISFKHRPADTNESKTASTTLNRVEHTKAMKSYTRRRKYNNLSVNVSTENKSAFEYENPPETTDTEMYGEQTEKKIRRIDVYDINDHPDIFKTEEPQADQVHVTNSRESNNIETSTSRDKIGRSTTEPFRIVWTSPETSTLRIIVTEGSLEESFAIGADAAEKYTVKPVDSTMERVRSLASGDVPAADAVASSTPIASTSWSASNVQSGAFTIEPVLVRSKSRHREQKQQQLEGSSKVEHEGNQDPHQDRHQRQEQQQQQQHVYAYTITNVTRLLRNYTGPGLSREEQGGPERSTGTTEITTGSAQRRQPPPLSLLLPRAGSGIEAGRAPAELSAGTTVEPAAAGGASAAHLVGERQRKVVTVAPPQSQQRAVNRTSLVQLTSVNKTGPRSTKPTEPSHRGAVRWNHTKVRNTDLEGFNDRRFLRKSASAVLNQRIGASPEEDAVPPVIGKRRRLTNGQTVSNRRVKGTSKIVEENLSKVNGSGSYLGSDKKNLEEKNVEDVVEGRGFRLAKVDVNRTSTILENMTAESVTMQQRVSPTTISFPPSVEETIDCTTPQTPVNTTEEDGNNVTEVVTSPSGNTNVDTKDENTEFESENESVPTSNGNASDRNDESSADNGNNNGSGSPTVTVTATADETIVPKETSTTPMSAPVFPVTPRIITEASRASVEKETFTLKPTDSAMTDIKTTELDKPKTSNLHPSEIQKMYRSKDTTVTTTTAGAPTSFTTTEAPTTTITTVQIEISTIPENQSTISDSKIPSSEVKPAPFSDSTLQGVKSEISTNPSTETGKRASGERSPEVRGRNLSDKSQDASSDKDDVLPIMHLYNTSDIFNNTGPVNSFSRSMERRAELPASTKQPEISRTTEKANDTVTPKSATNETNSIRVPESTRKDKQEENRDTTTQVPPTGPGRGSTGGSSNNRTKHRPIYHHTILPEYNTSVYSNELNRTFFESGLISVSPRESVNISEVISKRHDGDAIASQETVAVVSYILATLVVFPIAVGVGLILRRLILRNRKVLEESDTSSEISCRKDALNLENGDFKTSIEKAITKLPRIQHLCHEAEKPPPPSSQESRWEFPRDKLRLQTVLGQGNFGQVWKAEADDLTGHQGTTRLVAVKTVKEGASEREKEDLVRELEIMQQLGSHPNVVTLLGCCTEQEPHYLILEYVMYGKLLAYLRDHRTRQDFYNFSEDSAALTSRDLTVFGYCVARGMEYLASKKIIHRDLAARNVLVDHNKLCKIADFGMSRFANEDGEVIETRHGRNALPIRWMAPESLIYSLFTTKTDVWSFGILMWEIVTLGSTPYPDMTAREVMRNVQNSYRLERPSHCRSELFRVISRCWQADPDRRPEFQTLRRDLAQLLEDNMNGHYVDLESFASECTD</sequence>
<evidence type="ECO:0000256" key="17">
    <source>
        <dbReference type="ARBA" id="ARBA00023319"/>
    </source>
</evidence>
<evidence type="ECO:0000313" key="26">
    <source>
        <dbReference type="RefSeq" id="XP_033305215.1"/>
    </source>
</evidence>
<dbReference type="GO" id="GO:0005524">
    <property type="term" value="F:ATP binding"/>
    <property type="evidence" value="ECO:0007669"/>
    <property type="project" value="UniProtKB-UniRule"/>
</dbReference>
<evidence type="ECO:0000256" key="4">
    <source>
        <dbReference type="ARBA" id="ARBA00022679"/>
    </source>
</evidence>
<dbReference type="InterPro" id="IPR001245">
    <property type="entry name" value="Ser-Thr/Tyr_kinase_cat_dom"/>
</dbReference>
<dbReference type="PROSITE" id="PS50011">
    <property type="entry name" value="PROTEIN_KINASE_DOM"/>
    <property type="match status" value="1"/>
</dbReference>
<feature type="region of interest" description="Disordered" evidence="21">
    <location>
        <begin position="1183"/>
        <end position="1361"/>
    </location>
</feature>
<dbReference type="InterPro" id="IPR017441">
    <property type="entry name" value="Protein_kinase_ATP_BS"/>
</dbReference>
<evidence type="ECO:0000256" key="14">
    <source>
        <dbReference type="ARBA" id="ARBA00023157"/>
    </source>
</evidence>
<feature type="transmembrane region" description="Helical" evidence="22">
    <location>
        <begin position="1422"/>
        <end position="1443"/>
    </location>
</feature>
<dbReference type="GO" id="GO:0043235">
    <property type="term" value="C:receptor complex"/>
    <property type="evidence" value="ECO:0007669"/>
    <property type="project" value="TreeGrafter"/>
</dbReference>
<dbReference type="CDD" id="cd00192">
    <property type="entry name" value="PTKc"/>
    <property type="match status" value="1"/>
</dbReference>
<evidence type="ECO:0000259" key="24">
    <source>
        <dbReference type="PROSITE" id="PS50011"/>
    </source>
</evidence>
<dbReference type="PROSITE" id="PS00107">
    <property type="entry name" value="PROTEIN_KINASE_ATP"/>
    <property type="match status" value="1"/>
</dbReference>
<dbReference type="FunFam" id="3.30.200.20:FF:000593">
    <property type="entry name" value="Predicted protein"/>
    <property type="match status" value="1"/>
</dbReference>
<evidence type="ECO:0000256" key="11">
    <source>
        <dbReference type="ARBA" id="ARBA00022989"/>
    </source>
</evidence>
<keyword evidence="25" id="KW-1185">Reference proteome</keyword>
<evidence type="ECO:0000256" key="1">
    <source>
        <dbReference type="ARBA" id="ARBA00004167"/>
    </source>
</evidence>
<evidence type="ECO:0000256" key="22">
    <source>
        <dbReference type="SAM" id="Phobius"/>
    </source>
</evidence>